<dbReference type="AlphaFoldDB" id="A0A4Y2J8G8"/>
<gene>
    <name evidence="1" type="ORF">AVEN_59402_1</name>
</gene>
<organism evidence="1 2">
    <name type="scientific">Araneus ventricosus</name>
    <name type="common">Orbweaver spider</name>
    <name type="synonym">Epeira ventricosa</name>
    <dbReference type="NCBI Taxonomy" id="182803"/>
    <lineage>
        <taxon>Eukaryota</taxon>
        <taxon>Metazoa</taxon>
        <taxon>Ecdysozoa</taxon>
        <taxon>Arthropoda</taxon>
        <taxon>Chelicerata</taxon>
        <taxon>Arachnida</taxon>
        <taxon>Araneae</taxon>
        <taxon>Araneomorphae</taxon>
        <taxon>Entelegynae</taxon>
        <taxon>Araneoidea</taxon>
        <taxon>Araneidae</taxon>
        <taxon>Araneus</taxon>
    </lineage>
</organism>
<keyword evidence="2" id="KW-1185">Reference proteome</keyword>
<sequence length="96" mass="11015">MTLYPVTPFPPCRPGYMKNDRHNNSVTEVVVLTALTGHGRTLPKEVRIIIGKGYLRLHHYFTPRRSETLLTYPATSDPRTRGAPWWELLITVRTAI</sequence>
<evidence type="ECO:0000313" key="1">
    <source>
        <dbReference type="EMBL" id="GBM85869.1"/>
    </source>
</evidence>
<dbReference type="Proteomes" id="UP000499080">
    <property type="component" value="Unassembled WGS sequence"/>
</dbReference>
<protein>
    <submittedName>
        <fullName evidence="1">Uncharacterized protein</fullName>
    </submittedName>
</protein>
<comment type="caution">
    <text evidence="1">The sequence shown here is derived from an EMBL/GenBank/DDBJ whole genome shotgun (WGS) entry which is preliminary data.</text>
</comment>
<dbReference type="EMBL" id="BGPR01189049">
    <property type="protein sequence ID" value="GBM85869.1"/>
    <property type="molecule type" value="Genomic_DNA"/>
</dbReference>
<reference evidence="1 2" key="1">
    <citation type="journal article" date="2019" name="Sci. Rep.">
        <title>Orb-weaving spider Araneus ventricosus genome elucidates the spidroin gene catalogue.</title>
        <authorList>
            <person name="Kono N."/>
            <person name="Nakamura H."/>
            <person name="Ohtoshi R."/>
            <person name="Moran D.A.P."/>
            <person name="Shinohara A."/>
            <person name="Yoshida Y."/>
            <person name="Fujiwara M."/>
            <person name="Mori M."/>
            <person name="Tomita M."/>
            <person name="Arakawa K."/>
        </authorList>
    </citation>
    <scope>NUCLEOTIDE SEQUENCE [LARGE SCALE GENOMIC DNA]</scope>
</reference>
<evidence type="ECO:0000313" key="2">
    <source>
        <dbReference type="Proteomes" id="UP000499080"/>
    </source>
</evidence>
<name>A0A4Y2J8G8_ARAVE</name>
<accession>A0A4Y2J8G8</accession>
<proteinExistence type="predicted"/>